<dbReference type="AlphaFoldDB" id="A0A075R609"/>
<dbReference type="KEGG" id="blr:BRLA_c037920"/>
<keyword evidence="1" id="KW-0472">Membrane</keyword>
<dbReference type="eggNOG" id="ENOG5033JUG">
    <property type="taxonomic scope" value="Bacteria"/>
</dbReference>
<dbReference type="HOGENOM" id="CLU_2380109_0_0_9"/>
<evidence type="ECO:0000313" key="2">
    <source>
        <dbReference type="EMBL" id="AIG28092.1"/>
    </source>
</evidence>
<keyword evidence="1" id="KW-0812">Transmembrane</keyword>
<gene>
    <name evidence="2" type="ORF">BRLA_c037920</name>
</gene>
<organism evidence="2 3">
    <name type="scientific">Brevibacillus laterosporus LMG 15441</name>
    <dbReference type="NCBI Taxonomy" id="1042163"/>
    <lineage>
        <taxon>Bacteria</taxon>
        <taxon>Bacillati</taxon>
        <taxon>Bacillota</taxon>
        <taxon>Bacilli</taxon>
        <taxon>Bacillales</taxon>
        <taxon>Paenibacillaceae</taxon>
        <taxon>Brevibacillus</taxon>
    </lineage>
</organism>
<feature type="transmembrane region" description="Helical" evidence="1">
    <location>
        <begin position="42"/>
        <end position="62"/>
    </location>
</feature>
<dbReference type="RefSeq" id="WP_051876128.1">
    <property type="nucleotide sequence ID" value="NZ_CP007806.1"/>
</dbReference>
<feature type="transmembrane region" description="Helical" evidence="1">
    <location>
        <begin position="15"/>
        <end position="36"/>
    </location>
</feature>
<feature type="transmembrane region" description="Helical" evidence="1">
    <location>
        <begin position="74"/>
        <end position="92"/>
    </location>
</feature>
<sequence>MEESNKLIKFRWKSAFFFFTFLVGLNLLLTPFLMWLGLSQQASLFLVNSLAGGAGVSIVMLYFEGKYKNHMQAITFIIGSLVVCTAASYYLVYLY</sequence>
<proteinExistence type="predicted"/>
<protein>
    <submittedName>
        <fullName evidence="2">Uncharacterized protein</fullName>
    </submittedName>
</protein>
<dbReference type="Proteomes" id="UP000005850">
    <property type="component" value="Chromosome"/>
</dbReference>
<evidence type="ECO:0000256" key="1">
    <source>
        <dbReference type="SAM" id="Phobius"/>
    </source>
</evidence>
<keyword evidence="1" id="KW-1133">Transmembrane helix</keyword>
<name>A0A075R609_BRELA</name>
<evidence type="ECO:0000313" key="3">
    <source>
        <dbReference type="Proteomes" id="UP000005850"/>
    </source>
</evidence>
<keyword evidence="3" id="KW-1185">Reference proteome</keyword>
<dbReference type="STRING" id="1042163.BRLA_c037920"/>
<accession>A0A075R609</accession>
<reference evidence="2 3" key="1">
    <citation type="journal article" date="2011" name="J. Bacteriol.">
        <title>Genome sequence of Brevibacillus laterosporus LMG 15441, a pathogen of invertebrates.</title>
        <authorList>
            <person name="Djukic M."/>
            <person name="Poehlein A."/>
            <person name="Thurmer A."/>
            <person name="Daniel R."/>
        </authorList>
    </citation>
    <scope>NUCLEOTIDE SEQUENCE [LARGE SCALE GENOMIC DNA]</scope>
    <source>
        <strain evidence="2 3">LMG 15441</strain>
    </source>
</reference>
<dbReference type="EMBL" id="CP007806">
    <property type="protein sequence ID" value="AIG28092.1"/>
    <property type="molecule type" value="Genomic_DNA"/>
</dbReference>